<dbReference type="PANTHER" id="PTHR42878:SF7">
    <property type="entry name" value="SENSOR HISTIDINE KINASE GLRK"/>
    <property type="match status" value="1"/>
</dbReference>
<evidence type="ECO:0000256" key="8">
    <source>
        <dbReference type="ARBA" id="ARBA00022840"/>
    </source>
</evidence>
<evidence type="ECO:0000256" key="11">
    <source>
        <dbReference type="ARBA" id="ARBA00023136"/>
    </source>
</evidence>
<gene>
    <name evidence="15" type="ORF">IAB75_06395</name>
</gene>
<dbReference type="SMART" id="SM00387">
    <property type="entry name" value="HATPase_c"/>
    <property type="match status" value="1"/>
</dbReference>
<evidence type="ECO:0000313" key="15">
    <source>
        <dbReference type="EMBL" id="MBO8483726.1"/>
    </source>
</evidence>
<dbReference type="InterPro" id="IPR000014">
    <property type="entry name" value="PAS"/>
</dbReference>
<reference evidence="15" key="2">
    <citation type="journal article" date="2021" name="PeerJ">
        <title>Extensive microbial diversity within the chicken gut microbiome revealed by metagenomics and culture.</title>
        <authorList>
            <person name="Gilroy R."/>
            <person name="Ravi A."/>
            <person name="Getino M."/>
            <person name="Pursley I."/>
            <person name="Horton D.L."/>
            <person name="Alikhan N.F."/>
            <person name="Baker D."/>
            <person name="Gharbi K."/>
            <person name="Hall N."/>
            <person name="Watson M."/>
            <person name="Adriaenssens E.M."/>
            <person name="Foster-Nyarko E."/>
            <person name="Jarju S."/>
            <person name="Secka A."/>
            <person name="Antonio M."/>
            <person name="Oren A."/>
            <person name="Chaudhuri R.R."/>
            <person name="La Ragione R."/>
            <person name="Hildebrand F."/>
            <person name="Pallen M.J."/>
        </authorList>
    </citation>
    <scope>NUCLEOTIDE SEQUENCE</scope>
    <source>
        <strain evidence="15">G3-8215</strain>
    </source>
</reference>
<dbReference type="EMBL" id="JADILV010000041">
    <property type="protein sequence ID" value="MBO8483726.1"/>
    <property type="molecule type" value="Genomic_DNA"/>
</dbReference>
<dbReference type="PANTHER" id="PTHR42878">
    <property type="entry name" value="TWO-COMPONENT HISTIDINE KINASE"/>
    <property type="match status" value="1"/>
</dbReference>
<name>A0A940DU14_9BACT</name>
<dbReference type="GO" id="GO:0004673">
    <property type="term" value="F:protein histidine kinase activity"/>
    <property type="evidence" value="ECO:0007669"/>
    <property type="project" value="UniProtKB-EC"/>
</dbReference>
<dbReference type="Gene3D" id="3.30.450.20">
    <property type="entry name" value="PAS domain"/>
    <property type="match status" value="1"/>
</dbReference>
<dbReference type="Proteomes" id="UP000725002">
    <property type="component" value="Unassembled WGS sequence"/>
</dbReference>
<keyword evidence="9 12" id="KW-1133">Transmembrane helix</keyword>
<dbReference type="InterPro" id="IPR035965">
    <property type="entry name" value="PAS-like_dom_sf"/>
</dbReference>
<dbReference type="InterPro" id="IPR005467">
    <property type="entry name" value="His_kinase_dom"/>
</dbReference>
<dbReference type="SUPFAM" id="SSF55874">
    <property type="entry name" value="ATPase domain of HSP90 chaperone/DNA topoisomerase II/histidine kinase"/>
    <property type="match status" value="1"/>
</dbReference>
<dbReference type="PRINTS" id="PR00344">
    <property type="entry name" value="BCTRLSENSOR"/>
</dbReference>
<dbReference type="InterPro" id="IPR050351">
    <property type="entry name" value="BphY/WalK/GraS-like"/>
</dbReference>
<keyword evidence="7" id="KW-0418">Kinase</keyword>
<comment type="subcellular location">
    <subcellularLocation>
        <location evidence="2">Membrane</location>
        <topology evidence="2">Multi-pass membrane protein</topology>
    </subcellularLocation>
</comment>
<dbReference type="Pfam" id="PF13188">
    <property type="entry name" value="PAS_8"/>
    <property type="match status" value="1"/>
</dbReference>
<feature type="domain" description="PAS" evidence="14">
    <location>
        <begin position="79"/>
        <end position="117"/>
    </location>
</feature>
<dbReference type="GO" id="GO:0007234">
    <property type="term" value="P:osmosensory signaling via phosphorelay pathway"/>
    <property type="evidence" value="ECO:0007669"/>
    <property type="project" value="TreeGrafter"/>
</dbReference>
<evidence type="ECO:0000256" key="3">
    <source>
        <dbReference type="ARBA" id="ARBA00012438"/>
    </source>
</evidence>
<evidence type="ECO:0000256" key="9">
    <source>
        <dbReference type="ARBA" id="ARBA00022989"/>
    </source>
</evidence>
<dbReference type="AlphaFoldDB" id="A0A940DU14"/>
<dbReference type="Gene3D" id="3.30.565.10">
    <property type="entry name" value="Histidine kinase-like ATPase, C-terminal domain"/>
    <property type="match status" value="1"/>
</dbReference>
<dbReference type="InterPro" id="IPR003594">
    <property type="entry name" value="HATPase_dom"/>
</dbReference>
<dbReference type="InterPro" id="IPR004358">
    <property type="entry name" value="Sig_transdc_His_kin-like_C"/>
</dbReference>
<evidence type="ECO:0000256" key="6">
    <source>
        <dbReference type="ARBA" id="ARBA00022741"/>
    </source>
</evidence>
<keyword evidence="6" id="KW-0547">Nucleotide-binding</keyword>
<keyword evidence="8" id="KW-0067">ATP-binding</keyword>
<evidence type="ECO:0000256" key="5">
    <source>
        <dbReference type="ARBA" id="ARBA00022692"/>
    </source>
</evidence>
<proteinExistence type="predicted"/>
<dbReference type="SUPFAM" id="SSF55785">
    <property type="entry name" value="PYP-like sensor domain (PAS domain)"/>
    <property type="match status" value="1"/>
</dbReference>
<dbReference type="EC" id="2.7.13.3" evidence="3"/>
<evidence type="ECO:0000259" key="14">
    <source>
        <dbReference type="PROSITE" id="PS50112"/>
    </source>
</evidence>
<accession>A0A940DU14</accession>
<keyword evidence="4" id="KW-0808">Transferase</keyword>
<sequence length="413" mass="46250">MELAYILILAGAMAATFIAAGIYFTARTRRKVTYMLDALEDKETNFRFSEDRGMERKFNRTLNRIRTIFEKERNEIREQEQYYGKMLDHVQTGIVVIDEDGERINYCNAMALRILGMATFSNIKQLKRISESLDVAFRKVAEGAEEKASYFNESSRVTISITASEAEIRGKNVKIVAFNDISSDIEENESASWTRLIRVLTHEIMNTVTPIASLSDALVKYAESDASEEGKTDSHAPDIKAGLQTIATSANGLIKFVESYRNLTHIAAPVRKAFFLRELIDTIRKLTAGQFAGAGADLVYEEKDEDILLYADFGQISQILVNLVRNALQAGASEVRITAWIDSMESVVVDVANNGQPISKESQEEIFVPFFTTKPSGTGIGLSISRQIMRLHNGTLRLSCSDSRQTVFTLVFR</sequence>
<comment type="caution">
    <text evidence="15">The sequence shown here is derived from an EMBL/GenBank/DDBJ whole genome shotgun (WGS) entry which is preliminary data.</text>
</comment>
<evidence type="ECO:0000256" key="7">
    <source>
        <dbReference type="ARBA" id="ARBA00022777"/>
    </source>
</evidence>
<dbReference type="GO" id="GO:0030295">
    <property type="term" value="F:protein kinase activator activity"/>
    <property type="evidence" value="ECO:0007669"/>
    <property type="project" value="TreeGrafter"/>
</dbReference>
<evidence type="ECO:0000256" key="4">
    <source>
        <dbReference type="ARBA" id="ARBA00022679"/>
    </source>
</evidence>
<dbReference type="GO" id="GO:0016020">
    <property type="term" value="C:membrane"/>
    <property type="evidence" value="ECO:0007669"/>
    <property type="project" value="UniProtKB-SubCell"/>
</dbReference>
<feature type="domain" description="Histidine kinase" evidence="13">
    <location>
        <begin position="199"/>
        <end position="413"/>
    </location>
</feature>
<organism evidence="15 16">
    <name type="scientific">Candidatus Cryptobacteroides avicola</name>
    <dbReference type="NCBI Taxonomy" id="2840757"/>
    <lineage>
        <taxon>Bacteria</taxon>
        <taxon>Pseudomonadati</taxon>
        <taxon>Bacteroidota</taxon>
        <taxon>Bacteroidia</taxon>
        <taxon>Bacteroidales</taxon>
        <taxon>Candidatus Cryptobacteroides</taxon>
    </lineage>
</organism>
<dbReference type="GO" id="GO:0000156">
    <property type="term" value="F:phosphorelay response regulator activity"/>
    <property type="evidence" value="ECO:0007669"/>
    <property type="project" value="TreeGrafter"/>
</dbReference>
<evidence type="ECO:0000256" key="12">
    <source>
        <dbReference type="SAM" id="Phobius"/>
    </source>
</evidence>
<dbReference type="Pfam" id="PF02518">
    <property type="entry name" value="HATPase_c"/>
    <property type="match status" value="1"/>
</dbReference>
<dbReference type="GO" id="GO:0005524">
    <property type="term" value="F:ATP binding"/>
    <property type="evidence" value="ECO:0007669"/>
    <property type="project" value="UniProtKB-KW"/>
</dbReference>
<evidence type="ECO:0000256" key="2">
    <source>
        <dbReference type="ARBA" id="ARBA00004141"/>
    </source>
</evidence>
<evidence type="ECO:0000256" key="10">
    <source>
        <dbReference type="ARBA" id="ARBA00023012"/>
    </source>
</evidence>
<keyword evidence="11 12" id="KW-0472">Membrane</keyword>
<evidence type="ECO:0000256" key="1">
    <source>
        <dbReference type="ARBA" id="ARBA00000085"/>
    </source>
</evidence>
<dbReference type="PROSITE" id="PS50109">
    <property type="entry name" value="HIS_KIN"/>
    <property type="match status" value="1"/>
</dbReference>
<keyword evidence="5 12" id="KW-0812">Transmembrane</keyword>
<dbReference type="PROSITE" id="PS50112">
    <property type="entry name" value="PAS"/>
    <property type="match status" value="1"/>
</dbReference>
<feature type="transmembrane region" description="Helical" evidence="12">
    <location>
        <begin position="6"/>
        <end position="26"/>
    </location>
</feature>
<keyword evidence="10" id="KW-0902">Two-component regulatory system</keyword>
<comment type="catalytic activity">
    <reaction evidence="1">
        <text>ATP + protein L-histidine = ADP + protein N-phospho-L-histidine.</text>
        <dbReference type="EC" id="2.7.13.3"/>
    </reaction>
</comment>
<dbReference type="InterPro" id="IPR036890">
    <property type="entry name" value="HATPase_C_sf"/>
</dbReference>
<reference evidence="15" key="1">
    <citation type="submission" date="2020-10" db="EMBL/GenBank/DDBJ databases">
        <authorList>
            <person name="Gilroy R."/>
        </authorList>
    </citation>
    <scope>NUCLEOTIDE SEQUENCE</scope>
    <source>
        <strain evidence="15">G3-8215</strain>
    </source>
</reference>
<evidence type="ECO:0000313" key="16">
    <source>
        <dbReference type="Proteomes" id="UP000725002"/>
    </source>
</evidence>
<evidence type="ECO:0000259" key="13">
    <source>
        <dbReference type="PROSITE" id="PS50109"/>
    </source>
</evidence>
<protein>
    <recommendedName>
        <fullName evidence="3">histidine kinase</fullName>
        <ecNumber evidence="3">2.7.13.3</ecNumber>
    </recommendedName>
</protein>